<dbReference type="EMBL" id="AVOT02081116">
    <property type="protein sequence ID" value="MBW0567591.1"/>
    <property type="molecule type" value="Genomic_DNA"/>
</dbReference>
<feature type="non-terminal residue" evidence="1">
    <location>
        <position position="1"/>
    </location>
</feature>
<evidence type="ECO:0000313" key="1">
    <source>
        <dbReference type="EMBL" id="MBW0567591.1"/>
    </source>
</evidence>
<keyword evidence="2" id="KW-1185">Reference proteome</keyword>
<accession>A0A9Q3PP03</accession>
<name>A0A9Q3PP03_9BASI</name>
<evidence type="ECO:0000313" key="2">
    <source>
        <dbReference type="Proteomes" id="UP000765509"/>
    </source>
</evidence>
<comment type="caution">
    <text evidence="1">The sequence shown here is derived from an EMBL/GenBank/DDBJ whole genome shotgun (WGS) entry which is preliminary data.</text>
</comment>
<organism evidence="1 2">
    <name type="scientific">Austropuccinia psidii MF-1</name>
    <dbReference type="NCBI Taxonomy" id="1389203"/>
    <lineage>
        <taxon>Eukaryota</taxon>
        <taxon>Fungi</taxon>
        <taxon>Dikarya</taxon>
        <taxon>Basidiomycota</taxon>
        <taxon>Pucciniomycotina</taxon>
        <taxon>Pucciniomycetes</taxon>
        <taxon>Pucciniales</taxon>
        <taxon>Sphaerophragmiaceae</taxon>
        <taxon>Austropuccinia</taxon>
    </lineage>
</organism>
<dbReference type="OrthoDB" id="2507554at2759"/>
<reference evidence="1" key="1">
    <citation type="submission" date="2021-03" db="EMBL/GenBank/DDBJ databases">
        <title>Draft genome sequence of rust myrtle Austropuccinia psidii MF-1, a brazilian biotype.</title>
        <authorList>
            <person name="Quecine M.C."/>
            <person name="Pachon D.M.R."/>
            <person name="Bonatelli M.L."/>
            <person name="Correr F.H."/>
            <person name="Franceschini L.M."/>
            <person name="Leite T.F."/>
            <person name="Margarido G.R.A."/>
            <person name="Almeida C.A."/>
            <person name="Ferrarezi J.A."/>
            <person name="Labate C.A."/>
        </authorList>
    </citation>
    <scope>NUCLEOTIDE SEQUENCE</scope>
    <source>
        <strain evidence="1">MF-1</strain>
    </source>
</reference>
<proteinExistence type="predicted"/>
<dbReference type="Proteomes" id="UP000765509">
    <property type="component" value="Unassembled WGS sequence"/>
</dbReference>
<sequence length="184" mass="21203">WSRSLNRLVENIFDVESYFSSEEHNSNRGRNRQIRTFIEKSIDQDLQHHTDDEDEARKVYALLRDRFDRISWSRVMTLWGYLVNGSDAVEDPNSHYLAIHNTIKNLKLSLPGGFTEENLLAIVFHHRNQQCFHDIANALDGKLAVDRAAHISPKDVLEVSERVMKRLNSSNQINVMAAASSADR</sequence>
<gene>
    <name evidence="1" type="ORF">O181_107306</name>
</gene>
<dbReference type="AlphaFoldDB" id="A0A9Q3PP03"/>
<protein>
    <submittedName>
        <fullName evidence="1">Uncharacterized protein</fullName>
    </submittedName>
</protein>